<accession>A0AAV4EVX4</accession>
<comment type="caution">
    <text evidence="1">The sequence shown here is derived from an EMBL/GenBank/DDBJ whole genome shotgun (WGS) entry which is preliminary data.</text>
</comment>
<dbReference type="Proteomes" id="UP000762676">
    <property type="component" value="Unassembled WGS sequence"/>
</dbReference>
<keyword evidence="2" id="KW-1185">Reference proteome</keyword>
<reference evidence="1 2" key="1">
    <citation type="journal article" date="2021" name="Elife">
        <title>Chloroplast acquisition without the gene transfer in kleptoplastic sea slugs, Plakobranchus ocellatus.</title>
        <authorList>
            <person name="Maeda T."/>
            <person name="Takahashi S."/>
            <person name="Yoshida T."/>
            <person name="Shimamura S."/>
            <person name="Takaki Y."/>
            <person name="Nagai Y."/>
            <person name="Toyoda A."/>
            <person name="Suzuki Y."/>
            <person name="Arimoto A."/>
            <person name="Ishii H."/>
            <person name="Satoh N."/>
            <person name="Nishiyama T."/>
            <person name="Hasebe M."/>
            <person name="Maruyama T."/>
            <person name="Minagawa J."/>
            <person name="Obokata J."/>
            <person name="Shigenobu S."/>
        </authorList>
    </citation>
    <scope>NUCLEOTIDE SEQUENCE [LARGE SCALE GENOMIC DNA]</scope>
</reference>
<keyword evidence="1" id="KW-0548">Nucleotidyltransferase</keyword>
<gene>
    <name evidence="1" type="ORF">ElyMa_003628700</name>
</gene>
<organism evidence="1 2">
    <name type="scientific">Elysia marginata</name>
    <dbReference type="NCBI Taxonomy" id="1093978"/>
    <lineage>
        <taxon>Eukaryota</taxon>
        <taxon>Metazoa</taxon>
        <taxon>Spiralia</taxon>
        <taxon>Lophotrochozoa</taxon>
        <taxon>Mollusca</taxon>
        <taxon>Gastropoda</taxon>
        <taxon>Heterobranchia</taxon>
        <taxon>Euthyneura</taxon>
        <taxon>Panpulmonata</taxon>
        <taxon>Sacoglossa</taxon>
        <taxon>Placobranchoidea</taxon>
        <taxon>Plakobranchidae</taxon>
        <taxon>Elysia</taxon>
    </lineage>
</organism>
<protein>
    <submittedName>
        <fullName evidence="1">Reverse transcriptase-like protein</fullName>
    </submittedName>
</protein>
<name>A0AAV4EVX4_9GAST</name>
<dbReference type="EMBL" id="BMAT01007436">
    <property type="protein sequence ID" value="GFR64281.1"/>
    <property type="molecule type" value="Genomic_DNA"/>
</dbReference>
<keyword evidence="1" id="KW-0695">RNA-directed DNA polymerase</keyword>
<evidence type="ECO:0000313" key="2">
    <source>
        <dbReference type="Proteomes" id="UP000762676"/>
    </source>
</evidence>
<keyword evidence="1" id="KW-0808">Transferase</keyword>
<evidence type="ECO:0000313" key="1">
    <source>
        <dbReference type="EMBL" id="GFR64281.1"/>
    </source>
</evidence>
<sequence length="130" mass="14786">MGDTITRFGVPQGSFPGLVVFTLHTQPLVEILQQHNMSYHFYADHTQVYASPKYITDISTGLEHFVRDLKSRMNSKKLKLNDNETEILLMKNSRQTITSPSMSINHTIIDMAEIAKNLAVIFDSDCSMQH</sequence>
<dbReference type="PANTHER" id="PTHR33332">
    <property type="entry name" value="REVERSE TRANSCRIPTASE DOMAIN-CONTAINING PROTEIN"/>
    <property type="match status" value="1"/>
</dbReference>
<dbReference type="AlphaFoldDB" id="A0AAV4EVX4"/>
<dbReference type="GO" id="GO:0003964">
    <property type="term" value="F:RNA-directed DNA polymerase activity"/>
    <property type="evidence" value="ECO:0007669"/>
    <property type="project" value="UniProtKB-KW"/>
</dbReference>
<proteinExistence type="predicted"/>